<gene>
    <name evidence="4 8" type="primary">rplF</name>
    <name evidence="8" type="ORF">G4L39_11800</name>
</gene>
<dbReference type="PIRSF" id="PIRSF002162">
    <property type="entry name" value="Ribosomal_L6"/>
    <property type="match status" value="1"/>
</dbReference>
<keyword evidence="3 4" id="KW-0687">Ribonucleoprotein</keyword>
<dbReference type="InterPro" id="IPR000702">
    <property type="entry name" value="Ribosomal_uL6-like"/>
</dbReference>
<dbReference type="PROSITE" id="PS00525">
    <property type="entry name" value="RIBOSOMAL_L6_1"/>
    <property type="match status" value="1"/>
</dbReference>
<evidence type="ECO:0000256" key="5">
    <source>
        <dbReference type="RuleBase" id="RU003869"/>
    </source>
</evidence>
<evidence type="ECO:0000256" key="1">
    <source>
        <dbReference type="ARBA" id="ARBA00009356"/>
    </source>
</evidence>
<dbReference type="EMBL" id="JAAKYA010000079">
    <property type="protein sequence ID" value="NGO40069.1"/>
    <property type="molecule type" value="Genomic_DNA"/>
</dbReference>
<name>A0A6M1RR90_9BACT</name>
<reference evidence="8 9" key="1">
    <citation type="submission" date="2020-02" db="EMBL/GenBank/DDBJ databases">
        <title>Draft genome sequence of Limisphaera ngatamarikiensis NGM72.4T, a thermophilic Verrucomicrobia grouped in subdivision 3.</title>
        <authorList>
            <person name="Carere C.R."/>
            <person name="Steen J."/>
            <person name="Hugenholtz P."/>
            <person name="Stott M.B."/>
        </authorList>
    </citation>
    <scope>NUCLEOTIDE SEQUENCE [LARGE SCALE GENOMIC DNA]</scope>
    <source>
        <strain evidence="8 9">NGM72.4</strain>
    </source>
</reference>
<dbReference type="AlphaFoldDB" id="A0A6M1RR90"/>
<dbReference type="InterPro" id="IPR036789">
    <property type="entry name" value="Ribosomal_uL6-like_a/b-dom_sf"/>
</dbReference>
<evidence type="ECO:0000313" key="8">
    <source>
        <dbReference type="EMBL" id="NGO40069.1"/>
    </source>
</evidence>
<dbReference type="GO" id="GO:0002181">
    <property type="term" value="P:cytoplasmic translation"/>
    <property type="evidence" value="ECO:0007669"/>
    <property type="project" value="TreeGrafter"/>
</dbReference>
<dbReference type="Proteomes" id="UP000477311">
    <property type="component" value="Unassembled WGS sequence"/>
</dbReference>
<comment type="subunit">
    <text evidence="4">Part of the 50S ribosomal subunit.</text>
</comment>
<keyword evidence="9" id="KW-1185">Reference proteome</keyword>
<organism evidence="8 9">
    <name type="scientific">Limisphaera ngatamarikiensis</name>
    <dbReference type="NCBI Taxonomy" id="1324935"/>
    <lineage>
        <taxon>Bacteria</taxon>
        <taxon>Pseudomonadati</taxon>
        <taxon>Verrucomicrobiota</taxon>
        <taxon>Verrucomicrobiia</taxon>
        <taxon>Limisphaerales</taxon>
        <taxon>Limisphaeraceae</taxon>
        <taxon>Limisphaera</taxon>
    </lineage>
</organism>
<keyword evidence="4 6" id="KW-0694">RNA-binding</keyword>
<dbReference type="HAMAP" id="MF_01365_B">
    <property type="entry name" value="Ribosomal_uL6_B"/>
    <property type="match status" value="1"/>
</dbReference>
<dbReference type="GO" id="GO:0022625">
    <property type="term" value="C:cytosolic large ribosomal subunit"/>
    <property type="evidence" value="ECO:0007669"/>
    <property type="project" value="UniProtKB-UniRule"/>
</dbReference>
<evidence type="ECO:0000256" key="6">
    <source>
        <dbReference type="RuleBase" id="RU003870"/>
    </source>
</evidence>
<feature type="domain" description="Large ribosomal subunit protein uL6 alpha-beta" evidence="7">
    <location>
        <begin position="91"/>
        <end position="164"/>
    </location>
</feature>
<dbReference type="Gene3D" id="3.90.930.12">
    <property type="entry name" value="Ribosomal protein L6, alpha-beta domain"/>
    <property type="match status" value="2"/>
</dbReference>
<comment type="similarity">
    <text evidence="1 4 5">Belongs to the universal ribosomal protein uL6 family.</text>
</comment>
<dbReference type="GO" id="GO:0003735">
    <property type="term" value="F:structural constituent of ribosome"/>
    <property type="evidence" value="ECO:0007669"/>
    <property type="project" value="UniProtKB-UniRule"/>
</dbReference>
<dbReference type="NCBIfam" id="TIGR03654">
    <property type="entry name" value="L6_bact"/>
    <property type="match status" value="1"/>
</dbReference>
<dbReference type="InterPro" id="IPR020040">
    <property type="entry name" value="Ribosomal_uL6_a/b-dom"/>
</dbReference>
<keyword evidence="4 6" id="KW-0699">rRNA-binding</keyword>
<keyword evidence="2 4" id="KW-0689">Ribosomal protein</keyword>
<evidence type="ECO:0000256" key="2">
    <source>
        <dbReference type="ARBA" id="ARBA00022980"/>
    </source>
</evidence>
<evidence type="ECO:0000259" key="7">
    <source>
        <dbReference type="Pfam" id="PF00347"/>
    </source>
</evidence>
<dbReference type="SUPFAM" id="SSF56053">
    <property type="entry name" value="Ribosomal protein L6"/>
    <property type="match status" value="2"/>
</dbReference>
<dbReference type="PANTHER" id="PTHR11655:SF14">
    <property type="entry name" value="LARGE RIBOSOMAL SUBUNIT PROTEIN UL6M"/>
    <property type="match status" value="1"/>
</dbReference>
<sequence length="178" mass="19397">MSRVGKQPVPVPPQVKVQVDGRTVRAEGPKGKLSMELPPLTSARLDGNRIVVERLADTKQAKAMHGLGRALVNNLVQGVAQGYQKRLEIHGVGFRASVQGNTLTLNLGFSHPVVYQAPEGVKITVEENTRIVVEGADKQKVGQVAAQIRSFYPPEPYKGKGIRYEGEQIIRKEGKAVQ</sequence>
<evidence type="ECO:0000256" key="3">
    <source>
        <dbReference type="ARBA" id="ARBA00023274"/>
    </source>
</evidence>
<comment type="function">
    <text evidence="4 6">This protein binds to the 23S rRNA, and is important in its secondary structure. It is located near the subunit interface in the base of the L7/L12 stalk, and near the tRNA binding site of the peptidyltransferase center.</text>
</comment>
<dbReference type="FunFam" id="3.90.930.12:FF:000001">
    <property type="entry name" value="50S ribosomal protein L6"/>
    <property type="match status" value="1"/>
</dbReference>
<accession>A0A6M1RR90</accession>
<protein>
    <recommendedName>
        <fullName evidence="4">Large ribosomal subunit protein uL6</fullName>
    </recommendedName>
</protein>
<evidence type="ECO:0000256" key="4">
    <source>
        <dbReference type="HAMAP-Rule" id="MF_01365"/>
    </source>
</evidence>
<proteinExistence type="inferred from homology"/>
<dbReference type="PANTHER" id="PTHR11655">
    <property type="entry name" value="60S/50S RIBOSOMAL PROTEIN L6/L9"/>
    <property type="match status" value="1"/>
</dbReference>
<dbReference type="PRINTS" id="PR00059">
    <property type="entry name" value="RIBOSOMALL6"/>
</dbReference>
<dbReference type="RefSeq" id="WP_165108385.1">
    <property type="nucleotide sequence ID" value="NZ_JAAKYA010000079.1"/>
</dbReference>
<dbReference type="InterPro" id="IPR002358">
    <property type="entry name" value="Ribosomal_uL6_CS"/>
</dbReference>
<dbReference type="GO" id="GO:0019843">
    <property type="term" value="F:rRNA binding"/>
    <property type="evidence" value="ECO:0007669"/>
    <property type="project" value="UniProtKB-UniRule"/>
</dbReference>
<evidence type="ECO:0000313" key="9">
    <source>
        <dbReference type="Proteomes" id="UP000477311"/>
    </source>
</evidence>
<comment type="caution">
    <text evidence="8">The sequence shown here is derived from an EMBL/GenBank/DDBJ whole genome shotgun (WGS) entry which is preliminary data.</text>
</comment>
<dbReference type="InterPro" id="IPR019906">
    <property type="entry name" value="Ribosomal_uL6_bac-type"/>
</dbReference>
<feature type="domain" description="Large ribosomal subunit protein uL6 alpha-beta" evidence="7">
    <location>
        <begin position="11"/>
        <end position="82"/>
    </location>
</feature>
<dbReference type="Pfam" id="PF00347">
    <property type="entry name" value="Ribosomal_L6"/>
    <property type="match status" value="2"/>
</dbReference>